<name>A0A5M6CUJ8_9BACT</name>
<dbReference type="PANTHER" id="PTHR30547:SF5">
    <property type="entry name" value="NUCLEASE YHCG-RELATED"/>
    <property type="match status" value="1"/>
</dbReference>
<dbReference type="GO" id="GO:0003676">
    <property type="term" value="F:nucleic acid binding"/>
    <property type="evidence" value="ECO:0007669"/>
    <property type="project" value="InterPro"/>
</dbReference>
<dbReference type="InterPro" id="IPR041527">
    <property type="entry name" value="YhcG_N"/>
</dbReference>
<dbReference type="PANTHER" id="PTHR30547">
    <property type="entry name" value="UNCHARACTERIZED PROTEIN YHCG-RELATED"/>
    <property type="match status" value="1"/>
</dbReference>
<feature type="domain" description="YhcG PDDEXK nuclease" evidence="1">
    <location>
        <begin position="173"/>
        <end position="326"/>
    </location>
</feature>
<comment type="caution">
    <text evidence="3">The sequence shown here is derived from an EMBL/GenBank/DDBJ whole genome shotgun (WGS) entry which is preliminary data.</text>
</comment>
<proteinExistence type="predicted"/>
<dbReference type="EMBL" id="VWSH01000001">
    <property type="protein sequence ID" value="KAA5536859.1"/>
    <property type="molecule type" value="Genomic_DNA"/>
</dbReference>
<accession>A0A5M6CUJ8</accession>
<evidence type="ECO:0000313" key="3">
    <source>
        <dbReference type="EMBL" id="KAA5536859.1"/>
    </source>
</evidence>
<reference evidence="3 4" key="1">
    <citation type="submission" date="2019-09" db="EMBL/GenBank/DDBJ databases">
        <title>Genome sequence and assembly of Taibaiella sp.</title>
        <authorList>
            <person name="Chhetri G."/>
        </authorList>
    </citation>
    <scope>NUCLEOTIDE SEQUENCE [LARGE SCALE GENOMIC DNA]</scope>
    <source>
        <strain evidence="3 4">KVB11</strain>
    </source>
</reference>
<sequence length="335" mass="39231">MNSANSEYYNLINNIGSSLIKARENAIRAINIELVKANWEIGRQIVEYEQKGNEKAEYGSALLTNLSKDLKNKYGRGFSKSNIYLFRQFFIKYPIFQTLSGKLSWSHYGELITISDDLARSFYEKQALKENWSYREMKRQIDSALFQRLALSKDREGIIKLATDGQEISEPNDVIKDPYIFEFLNISHQVITKERDLENKLINNLQHFLLELGKGFSFIAKQFKITIDNEHNFIDLVFYHRILKCFILIDLKIRKVKHNDIGQMNFYLNYFKEEENVEGDNEPIGIIIAADKHEYLVKYATGGLSNKIFVSKYQLYLPNQKLLEEKVKEIMEESN</sequence>
<dbReference type="InterPro" id="IPR053148">
    <property type="entry name" value="PD-DEXK-like_domain"/>
</dbReference>
<gene>
    <name evidence="3" type="ORF">F0919_04080</name>
</gene>
<keyword evidence="4" id="KW-1185">Reference proteome</keyword>
<dbReference type="Gene3D" id="3.40.1350.10">
    <property type="match status" value="1"/>
</dbReference>
<dbReference type="InterPro" id="IPR009362">
    <property type="entry name" value="YhcG_C"/>
</dbReference>
<dbReference type="RefSeq" id="WP_150031436.1">
    <property type="nucleotide sequence ID" value="NZ_VWSH01000001.1"/>
</dbReference>
<protein>
    <submittedName>
        <fullName evidence="3">DUF1016 domain-containing protein</fullName>
    </submittedName>
</protein>
<dbReference type="Pfam" id="PF06250">
    <property type="entry name" value="YhcG_C"/>
    <property type="match status" value="1"/>
</dbReference>
<dbReference type="Pfam" id="PF17761">
    <property type="entry name" value="DUF1016_N"/>
    <property type="match status" value="1"/>
</dbReference>
<dbReference type="Proteomes" id="UP000323632">
    <property type="component" value="Unassembled WGS sequence"/>
</dbReference>
<dbReference type="InterPro" id="IPR011856">
    <property type="entry name" value="tRNA_endonuc-like_dom_sf"/>
</dbReference>
<evidence type="ECO:0000313" key="4">
    <source>
        <dbReference type="Proteomes" id="UP000323632"/>
    </source>
</evidence>
<organism evidence="3 4">
    <name type="scientific">Taibaiella lutea</name>
    <dbReference type="NCBI Taxonomy" id="2608001"/>
    <lineage>
        <taxon>Bacteria</taxon>
        <taxon>Pseudomonadati</taxon>
        <taxon>Bacteroidota</taxon>
        <taxon>Chitinophagia</taxon>
        <taxon>Chitinophagales</taxon>
        <taxon>Chitinophagaceae</taxon>
        <taxon>Taibaiella</taxon>
    </lineage>
</organism>
<feature type="domain" description="YhcG N-terminal" evidence="2">
    <location>
        <begin position="15"/>
        <end position="148"/>
    </location>
</feature>
<dbReference type="AlphaFoldDB" id="A0A5M6CUJ8"/>
<evidence type="ECO:0000259" key="1">
    <source>
        <dbReference type="Pfam" id="PF06250"/>
    </source>
</evidence>
<evidence type="ECO:0000259" key="2">
    <source>
        <dbReference type="Pfam" id="PF17761"/>
    </source>
</evidence>